<accession>A0A5C8K666</accession>
<dbReference type="RefSeq" id="WP_147921670.1">
    <property type="nucleotide sequence ID" value="NZ_VRTY01000032.1"/>
</dbReference>
<sequence>MKKSVIFLLAAVLLTFSATTTQAQAHISYSDASFLLQKTLGKWQVTKATWNPELKEMNKISGKAIYSPSTSDVSVYEQAELMLADGTSEAEEGHLRYSKSRHQFEFVKKDAATGKEVLLYTGHWYPEYKTILLTAAQVTKDKNQKPNQWRYVFQENGTFTKMVHKANKDGNMILINQYNFKPDIAATAGIN</sequence>
<evidence type="ECO:0000256" key="1">
    <source>
        <dbReference type="SAM" id="SignalP"/>
    </source>
</evidence>
<feature type="chain" id="PRO_5023031342" evidence="1">
    <location>
        <begin position="24"/>
        <end position="191"/>
    </location>
</feature>
<dbReference type="EMBL" id="VRTY01000032">
    <property type="protein sequence ID" value="TXK46816.1"/>
    <property type="molecule type" value="Genomic_DNA"/>
</dbReference>
<reference evidence="2 3" key="1">
    <citation type="submission" date="2019-08" db="EMBL/GenBank/DDBJ databases">
        <authorList>
            <person name="Shi S."/>
        </authorList>
    </citation>
    <scope>NUCLEOTIDE SEQUENCE [LARGE SCALE GENOMIC DNA]</scope>
    <source>
        <strain evidence="2 3">GY10130</strain>
    </source>
</reference>
<dbReference type="OrthoDB" id="850476at2"/>
<keyword evidence="1" id="KW-0732">Signal</keyword>
<gene>
    <name evidence="2" type="ORF">FVR03_10340</name>
</gene>
<organism evidence="2 3">
    <name type="scientific">Pontibacter qinzhouensis</name>
    <dbReference type="NCBI Taxonomy" id="2603253"/>
    <lineage>
        <taxon>Bacteria</taxon>
        <taxon>Pseudomonadati</taxon>
        <taxon>Bacteroidota</taxon>
        <taxon>Cytophagia</taxon>
        <taxon>Cytophagales</taxon>
        <taxon>Hymenobacteraceae</taxon>
        <taxon>Pontibacter</taxon>
    </lineage>
</organism>
<dbReference type="AlphaFoldDB" id="A0A5C8K666"/>
<keyword evidence="3" id="KW-1185">Reference proteome</keyword>
<protein>
    <submittedName>
        <fullName evidence="2">DUF1579 domain-containing protein</fullName>
    </submittedName>
</protein>
<evidence type="ECO:0000313" key="2">
    <source>
        <dbReference type="EMBL" id="TXK46816.1"/>
    </source>
</evidence>
<proteinExistence type="predicted"/>
<evidence type="ECO:0000313" key="3">
    <source>
        <dbReference type="Proteomes" id="UP000321926"/>
    </source>
</evidence>
<dbReference type="Proteomes" id="UP000321926">
    <property type="component" value="Unassembled WGS sequence"/>
</dbReference>
<feature type="signal peptide" evidence="1">
    <location>
        <begin position="1"/>
        <end position="23"/>
    </location>
</feature>
<comment type="caution">
    <text evidence="2">The sequence shown here is derived from an EMBL/GenBank/DDBJ whole genome shotgun (WGS) entry which is preliminary data.</text>
</comment>
<name>A0A5C8K666_9BACT</name>